<keyword evidence="6" id="KW-1185">Reference proteome</keyword>
<dbReference type="GO" id="GO:0003677">
    <property type="term" value="F:DNA binding"/>
    <property type="evidence" value="ECO:0007669"/>
    <property type="project" value="InterPro"/>
</dbReference>
<sequence length="451" mass="49392">MTAFTVCLVLVVAAAGLLRWRRPAWCWMTFGVTLASLRVLIRYASVMDACGLTVPPSRWRLALARVTNRPIPESRPPRILRFRPSRTGLVLRLGLRPGQDAFDIAAASDRLRHSFSMYGVTSREVRSGVVEVRMTGYDVLKRVQMPAKLDTRPMRVPVALREDGSVHYRDYRAVPHALTLGATESGKSVYQRNLVVGLAPMDVALVGIDCKRGVELFPLARRFSALADNPDTAAELLDALVSRMEGVYQLIRAEQRITADVPDAEIAADIWDLPEHLRPTPVVVLVDEVAELALFASKDEEKRRDRIITALVRLAQLGRAAGIYLEICGQRFGSELGKGITMLRAQLTGRTAHRVNDETSANMAFGDISPDAVLAAIQIPAELRGIAIAGDSTGGWHRIRAPHTSLRQAVNTCNRHADRTPALPELAAFRPELTSPSEAPVPLSKTAAATA</sequence>
<comment type="caution">
    <text evidence="5">The sequence shown here is derived from an EMBL/GenBank/DDBJ whole genome shotgun (WGS) entry which is preliminary data.</text>
</comment>
<evidence type="ECO:0000256" key="2">
    <source>
        <dbReference type="ARBA" id="ARBA00022840"/>
    </source>
</evidence>
<dbReference type="InterPro" id="IPR002543">
    <property type="entry name" value="FtsK_dom"/>
</dbReference>
<dbReference type="PANTHER" id="PTHR22683:SF41">
    <property type="entry name" value="DNA TRANSLOCASE FTSK"/>
    <property type="match status" value="1"/>
</dbReference>
<evidence type="ECO:0000256" key="1">
    <source>
        <dbReference type="ARBA" id="ARBA00022741"/>
    </source>
</evidence>
<dbReference type="AlphaFoldDB" id="A0A918CBL2"/>
<gene>
    <name evidence="5" type="ORF">GCM10010251_34570</name>
</gene>
<dbReference type="InterPro" id="IPR027417">
    <property type="entry name" value="P-loop_NTPase"/>
</dbReference>
<dbReference type="Gene3D" id="3.40.50.300">
    <property type="entry name" value="P-loop containing nucleotide triphosphate hydrolases"/>
    <property type="match status" value="1"/>
</dbReference>
<dbReference type="SUPFAM" id="SSF52540">
    <property type="entry name" value="P-loop containing nucleoside triphosphate hydrolases"/>
    <property type="match status" value="1"/>
</dbReference>
<keyword evidence="1 3" id="KW-0547">Nucleotide-binding</keyword>
<dbReference type="RefSeq" id="WP_189937256.1">
    <property type="nucleotide sequence ID" value="NZ_BMSX01000007.1"/>
</dbReference>
<evidence type="ECO:0000313" key="5">
    <source>
        <dbReference type="EMBL" id="GGR15554.1"/>
    </source>
</evidence>
<proteinExistence type="predicted"/>
<evidence type="ECO:0000259" key="4">
    <source>
        <dbReference type="PROSITE" id="PS50901"/>
    </source>
</evidence>
<dbReference type="EMBL" id="BMSX01000007">
    <property type="protein sequence ID" value="GGR15554.1"/>
    <property type="molecule type" value="Genomic_DNA"/>
</dbReference>
<name>A0A918CBL2_9ACTN</name>
<dbReference type="PANTHER" id="PTHR22683">
    <property type="entry name" value="SPORULATION PROTEIN RELATED"/>
    <property type="match status" value="1"/>
</dbReference>
<feature type="domain" description="FtsK" evidence="4">
    <location>
        <begin position="163"/>
        <end position="362"/>
    </location>
</feature>
<reference evidence="5" key="1">
    <citation type="journal article" date="2014" name="Int. J. Syst. Evol. Microbiol.">
        <title>Complete genome sequence of Corynebacterium casei LMG S-19264T (=DSM 44701T), isolated from a smear-ripened cheese.</title>
        <authorList>
            <consortium name="US DOE Joint Genome Institute (JGI-PGF)"/>
            <person name="Walter F."/>
            <person name="Albersmeier A."/>
            <person name="Kalinowski J."/>
            <person name="Ruckert C."/>
        </authorList>
    </citation>
    <scope>NUCLEOTIDE SEQUENCE</scope>
    <source>
        <strain evidence="5">JCM 4346</strain>
    </source>
</reference>
<dbReference type="InterPro" id="IPR050206">
    <property type="entry name" value="FtsK/SpoIIIE/SftA"/>
</dbReference>
<keyword evidence="2 3" id="KW-0067">ATP-binding</keyword>
<dbReference type="Proteomes" id="UP000658320">
    <property type="component" value="Unassembled WGS sequence"/>
</dbReference>
<accession>A0A918CBL2</accession>
<protein>
    <submittedName>
        <fullName evidence="5">Conjugal transfer protein TraS</fullName>
    </submittedName>
</protein>
<feature type="binding site" evidence="3">
    <location>
        <begin position="181"/>
        <end position="188"/>
    </location>
    <ligand>
        <name>ATP</name>
        <dbReference type="ChEBI" id="CHEBI:30616"/>
    </ligand>
</feature>
<dbReference type="Pfam" id="PF01580">
    <property type="entry name" value="FtsK_SpoIIIE"/>
    <property type="match status" value="1"/>
</dbReference>
<dbReference type="GO" id="GO:0005524">
    <property type="term" value="F:ATP binding"/>
    <property type="evidence" value="ECO:0007669"/>
    <property type="project" value="UniProtKB-UniRule"/>
</dbReference>
<evidence type="ECO:0000313" key="6">
    <source>
        <dbReference type="Proteomes" id="UP000658320"/>
    </source>
</evidence>
<dbReference type="PROSITE" id="PS50901">
    <property type="entry name" value="FTSK"/>
    <property type="match status" value="1"/>
</dbReference>
<evidence type="ECO:0000256" key="3">
    <source>
        <dbReference type="PROSITE-ProRule" id="PRU00289"/>
    </source>
</evidence>
<reference evidence="5" key="2">
    <citation type="submission" date="2020-09" db="EMBL/GenBank/DDBJ databases">
        <authorList>
            <person name="Sun Q."/>
            <person name="Ohkuma M."/>
        </authorList>
    </citation>
    <scope>NUCLEOTIDE SEQUENCE</scope>
    <source>
        <strain evidence="5">JCM 4346</strain>
    </source>
</reference>
<organism evidence="5 6">
    <name type="scientific">Streptomyces aurantiogriseus</name>
    <dbReference type="NCBI Taxonomy" id="66870"/>
    <lineage>
        <taxon>Bacteria</taxon>
        <taxon>Bacillati</taxon>
        <taxon>Actinomycetota</taxon>
        <taxon>Actinomycetes</taxon>
        <taxon>Kitasatosporales</taxon>
        <taxon>Streptomycetaceae</taxon>
        <taxon>Streptomyces</taxon>
    </lineage>
</organism>